<accession>A0A438FDF0</accession>
<protein>
    <submittedName>
        <fullName evidence="1">Uncharacterized protein</fullName>
    </submittedName>
</protein>
<name>A0A438FDF0_VITVI</name>
<dbReference type="AlphaFoldDB" id="A0A438FDF0"/>
<comment type="caution">
    <text evidence="1">The sequence shown here is derived from an EMBL/GenBank/DDBJ whole genome shotgun (WGS) entry which is preliminary data.</text>
</comment>
<reference evidence="1 2" key="1">
    <citation type="journal article" date="2018" name="PLoS Genet.">
        <title>Population sequencing reveals clonal diversity and ancestral inbreeding in the grapevine cultivar Chardonnay.</title>
        <authorList>
            <person name="Roach M.J."/>
            <person name="Johnson D.L."/>
            <person name="Bohlmann J."/>
            <person name="van Vuuren H.J."/>
            <person name="Jones S.J."/>
            <person name="Pretorius I.S."/>
            <person name="Schmidt S.A."/>
            <person name="Borneman A.R."/>
        </authorList>
    </citation>
    <scope>NUCLEOTIDE SEQUENCE [LARGE SCALE GENOMIC DNA]</scope>
    <source>
        <strain evidence="2">cv. Chardonnay</strain>
        <tissue evidence="1">Leaf</tissue>
    </source>
</reference>
<organism evidence="1 2">
    <name type="scientific">Vitis vinifera</name>
    <name type="common">Grape</name>
    <dbReference type="NCBI Taxonomy" id="29760"/>
    <lineage>
        <taxon>Eukaryota</taxon>
        <taxon>Viridiplantae</taxon>
        <taxon>Streptophyta</taxon>
        <taxon>Embryophyta</taxon>
        <taxon>Tracheophyta</taxon>
        <taxon>Spermatophyta</taxon>
        <taxon>Magnoliopsida</taxon>
        <taxon>eudicotyledons</taxon>
        <taxon>Gunneridae</taxon>
        <taxon>Pentapetalae</taxon>
        <taxon>rosids</taxon>
        <taxon>Vitales</taxon>
        <taxon>Vitaceae</taxon>
        <taxon>Viteae</taxon>
        <taxon>Vitis</taxon>
    </lineage>
</organism>
<proteinExistence type="predicted"/>
<evidence type="ECO:0000313" key="2">
    <source>
        <dbReference type="Proteomes" id="UP000288805"/>
    </source>
</evidence>
<sequence length="57" mass="6390">MAQKKNDGRVDSLEKEVGEIKEEMQRLLGMEKTVMDLAQNITRVLSSLEKTQKAVAA</sequence>
<gene>
    <name evidence="1" type="ORF">CK203_113089</name>
</gene>
<dbReference type="Proteomes" id="UP000288805">
    <property type="component" value="Unassembled WGS sequence"/>
</dbReference>
<dbReference type="EMBL" id="QGNW01000992">
    <property type="protein sequence ID" value="RVW58005.1"/>
    <property type="molecule type" value="Genomic_DNA"/>
</dbReference>
<evidence type="ECO:0000313" key="1">
    <source>
        <dbReference type="EMBL" id="RVW58005.1"/>
    </source>
</evidence>